<gene>
    <name evidence="5" type="ORF">CBW42_07095</name>
</gene>
<evidence type="ECO:0000313" key="5">
    <source>
        <dbReference type="EMBL" id="OUM20588.1"/>
    </source>
</evidence>
<accession>A0A252F480</accession>
<keyword evidence="6" id="KW-1185">Reference proteome</keyword>
<dbReference type="EMBL" id="NHOC01000005">
    <property type="protein sequence ID" value="OUM20588.1"/>
    <property type="molecule type" value="Genomic_DNA"/>
</dbReference>
<evidence type="ECO:0000313" key="6">
    <source>
        <dbReference type="Proteomes" id="UP000194903"/>
    </source>
</evidence>
<dbReference type="InterPro" id="IPR003313">
    <property type="entry name" value="AraC-bd"/>
</dbReference>
<dbReference type="Pfam" id="PF02311">
    <property type="entry name" value="AraC_binding"/>
    <property type="match status" value="1"/>
</dbReference>
<organism evidence="5 6">
    <name type="scientific">Butyricicoccus porcorum</name>
    <dbReference type="NCBI Taxonomy" id="1945634"/>
    <lineage>
        <taxon>Bacteria</taxon>
        <taxon>Bacillati</taxon>
        <taxon>Bacillota</taxon>
        <taxon>Clostridia</taxon>
        <taxon>Eubacteriales</taxon>
        <taxon>Butyricicoccaceae</taxon>
        <taxon>Butyricicoccus</taxon>
    </lineage>
</organism>
<proteinExistence type="predicted"/>
<dbReference type="OrthoDB" id="324626at2"/>
<keyword evidence="1" id="KW-0805">Transcription regulation</keyword>
<dbReference type="Proteomes" id="UP000194903">
    <property type="component" value="Unassembled WGS sequence"/>
</dbReference>
<dbReference type="PANTHER" id="PTHR43280:SF2">
    <property type="entry name" value="HTH-TYPE TRANSCRIPTIONAL REGULATOR EXSA"/>
    <property type="match status" value="1"/>
</dbReference>
<dbReference type="SMART" id="SM00342">
    <property type="entry name" value="HTH_ARAC"/>
    <property type="match status" value="1"/>
</dbReference>
<dbReference type="InterPro" id="IPR009057">
    <property type="entry name" value="Homeodomain-like_sf"/>
</dbReference>
<dbReference type="Pfam" id="PF12833">
    <property type="entry name" value="HTH_18"/>
    <property type="match status" value="1"/>
</dbReference>
<comment type="caution">
    <text evidence="5">The sequence shown here is derived from an EMBL/GenBank/DDBJ whole genome shotgun (WGS) entry which is preliminary data.</text>
</comment>
<dbReference type="InterPro" id="IPR020449">
    <property type="entry name" value="Tscrpt_reg_AraC-type_HTH"/>
</dbReference>
<keyword evidence="3" id="KW-0804">Transcription</keyword>
<dbReference type="PRINTS" id="PR00032">
    <property type="entry name" value="HTHARAC"/>
</dbReference>
<protein>
    <recommendedName>
        <fullName evidence="4">HTH araC/xylS-type domain-containing protein</fullName>
    </recommendedName>
</protein>
<sequence length="280" mass="32025">MILPYERGVAPQSELYDATPSRQAQAVLYYLHRAGHFFCDTSYRVERESFPSFLMLYVCSGKLEIQTADHGTVQVSAEELAFLNSHEPHLYRAVEPLEYIWLHFDGANTMDFYREVLRTHGPVLRLDNPRRVFDQMQQLLGQLSTVGSVEDVTASQRIHALLCGLLYTPDQIEARDPLIAEAQRYLREHLKEELSVPSLAAAFHLSASQFNRLFRAHTGQSPHEYLVNLRINRAKTLLKETRLSITQIAEEVGYGYDTSFAAAFRTKTGMSPRQFRSMPV</sequence>
<name>A0A252F480_9FIRM</name>
<dbReference type="InterPro" id="IPR018062">
    <property type="entry name" value="HTH_AraC-typ_CS"/>
</dbReference>
<dbReference type="SUPFAM" id="SSF51215">
    <property type="entry name" value="Regulatory protein AraC"/>
    <property type="match status" value="1"/>
</dbReference>
<dbReference type="RefSeq" id="WP_087019149.1">
    <property type="nucleotide sequence ID" value="NZ_CP178353.1"/>
</dbReference>
<dbReference type="PANTHER" id="PTHR43280">
    <property type="entry name" value="ARAC-FAMILY TRANSCRIPTIONAL REGULATOR"/>
    <property type="match status" value="1"/>
</dbReference>
<dbReference type="PROSITE" id="PS00041">
    <property type="entry name" value="HTH_ARAC_FAMILY_1"/>
    <property type="match status" value="1"/>
</dbReference>
<dbReference type="Gene3D" id="1.10.10.60">
    <property type="entry name" value="Homeodomain-like"/>
    <property type="match status" value="2"/>
</dbReference>
<reference evidence="5 6" key="1">
    <citation type="submission" date="2017-05" db="EMBL/GenBank/DDBJ databases">
        <title>Butyricicoccus porcorum sp. nov. a butyrate-producing bacterium from the swine intestinal tract.</title>
        <authorList>
            <person name="Trachsel J."/>
            <person name="Humphrey S."/>
            <person name="Allen H.K."/>
        </authorList>
    </citation>
    <scope>NUCLEOTIDE SEQUENCE [LARGE SCALE GENOMIC DNA]</scope>
    <source>
        <strain evidence="5">BB10</strain>
    </source>
</reference>
<evidence type="ECO:0000256" key="1">
    <source>
        <dbReference type="ARBA" id="ARBA00023015"/>
    </source>
</evidence>
<dbReference type="SUPFAM" id="SSF46689">
    <property type="entry name" value="Homeodomain-like"/>
    <property type="match status" value="2"/>
</dbReference>
<dbReference type="InterPro" id="IPR018060">
    <property type="entry name" value="HTH_AraC"/>
</dbReference>
<dbReference type="PROSITE" id="PS01124">
    <property type="entry name" value="HTH_ARAC_FAMILY_2"/>
    <property type="match status" value="1"/>
</dbReference>
<evidence type="ECO:0000256" key="2">
    <source>
        <dbReference type="ARBA" id="ARBA00023125"/>
    </source>
</evidence>
<dbReference type="GO" id="GO:0043565">
    <property type="term" value="F:sequence-specific DNA binding"/>
    <property type="evidence" value="ECO:0007669"/>
    <property type="project" value="InterPro"/>
</dbReference>
<evidence type="ECO:0000256" key="3">
    <source>
        <dbReference type="ARBA" id="ARBA00023163"/>
    </source>
</evidence>
<dbReference type="AlphaFoldDB" id="A0A252F480"/>
<evidence type="ECO:0000259" key="4">
    <source>
        <dbReference type="PROSITE" id="PS01124"/>
    </source>
</evidence>
<dbReference type="InterPro" id="IPR037923">
    <property type="entry name" value="HTH-like"/>
</dbReference>
<feature type="domain" description="HTH araC/xylS-type" evidence="4">
    <location>
        <begin position="180"/>
        <end position="278"/>
    </location>
</feature>
<dbReference type="GO" id="GO:0003700">
    <property type="term" value="F:DNA-binding transcription factor activity"/>
    <property type="evidence" value="ECO:0007669"/>
    <property type="project" value="InterPro"/>
</dbReference>
<keyword evidence="2" id="KW-0238">DNA-binding</keyword>